<organism evidence="1 2">
    <name type="scientific">Brachionus plicatilis</name>
    <name type="common">Marine rotifer</name>
    <name type="synonym">Brachionus muelleri</name>
    <dbReference type="NCBI Taxonomy" id="10195"/>
    <lineage>
        <taxon>Eukaryota</taxon>
        <taxon>Metazoa</taxon>
        <taxon>Spiralia</taxon>
        <taxon>Gnathifera</taxon>
        <taxon>Rotifera</taxon>
        <taxon>Eurotatoria</taxon>
        <taxon>Monogononta</taxon>
        <taxon>Pseudotrocha</taxon>
        <taxon>Ploima</taxon>
        <taxon>Brachionidae</taxon>
        <taxon>Brachionus</taxon>
    </lineage>
</organism>
<reference evidence="1 2" key="1">
    <citation type="journal article" date="2018" name="Sci. Rep.">
        <title>Genomic signatures of local adaptation to the degree of environmental predictability in rotifers.</title>
        <authorList>
            <person name="Franch-Gras L."/>
            <person name="Hahn C."/>
            <person name="Garcia-Roger E.M."/>
            <person name="Carmona M.J."/>
            <person name="Serra M."/>
            <person name="Gomez A."/>
        </authorList>
    </citation>
    <scope>NUCLEOTIDE SEQUENCE [LARGE SCALE GENOMIC DNA]</scope>
    <source>
        <strain evidence="1">HYR1</strain>
    </source>
</reference>
<dbReference type="Proteomes" id="UP000276133">
    <property type="component" value="Unassembled WGS sequence"/>
</dbReference>
<accession>A0A3M7T426</accession>
<protein>
    <submittedName>
        <fullName evidence="1">Uncharacterized protein</fullName>
    </submittedName>
</protein>
<keyword evidence="2" id="KW-1185">Reference proteome</keyword>
<gene>
    <name evidence="1" type="ORF">BpHYR1_021875</name>
</gene>
<sequence length="86" mass="9746">MGNKNVCSLLKWEIVLKSGDKKQNEMKLLGVSPKFVFPTKKRYEETGTVSDRSWCDSTSSYQKPTTDFNSKSQGIRISNLIGKIKN</sequence>
<name>A0A3M7T426_BRAPC</name>
<proteinExistence type="predicted"/>
<evidence type="ECO:0000313" key="2">
    <source>
        <dbReference type="Proteomes" id="UP000276133"/>
    </source>
</evidence>
<dbReference type="EMBL" id="REGN01000323">
    <property type="protein sequence ID" value="RNA42772.1"/>
    <property type="molecule type" value="Genomic_DNA"/>
</dbReference>
<evidence type="ECO:0000313" key="1">
    <source>
        <dbReference type="EMBL" id="RNA42772.1"/>
    </source>
</evidence>
<comment type="caution">
    <text evidence="1">The sequence shown here is derived from an EMBL/GenBank/DDBJ whole genome shotgun (WGS) entry which is preliminary data.</text>
</comment>
<dbReference type="AlphaFoldDB" id="A0A3M7T426"/>